<dbReference type="AlphaFoldDB" id="A0A0M3TA63"/>
<dbReference type="RefSeq" id="WP_061923332.1">
    <property type="nucleotide sequence ID" value="NZ_CP012669.1"/>
</dbReference>
<dbReference type="Proteomes" id="UP000057938">
    <property type="component" value="Chromosome"/>
</dbReference>
<feature type="transmembrane region" description="Helical" evidence="1">
    <location>
        <begin position="161"/>
        <end position="190"/>
    </location>
</feature>
<proteinExistence type="predicted"/>
<evidence type="ECO:0000313" key="2">
    <source>
        <dbReference type="EMBL" id="ALE16216.1"/>
    </source>
</evidence>
<dbReference type="KEGG" id="aep:AMC99_00913"/>
<protein>
    <submittedName>
        <fullName evidence="2">Membrane protein</fullName>
    </submittedName>
</protein>
<feature type="transmembrane region" description="Helical" evidence="1">
    <location>
        <begin position="65"/>
        <end position="87"/>
    </location>
</feature>
<feature type="transmembrane region" description="Helical" evidence="1">
    <location>
        <begin position="211"/>
        <end position="243"/>
    </location>
</feature>
<keyword evidence="1" id="KW-0812">Transmembrane</keyword>
<dbReference type="InterPro" id="IPR018692">
    <property type="entry name" value="DUF2189"/>
</dbReference>
<accession>A0A0M3TA63</accession>
<sequence>METTVQPQAAAMPVASDLTIGDLFRALGAGWRDYRTRPTCGLFFSGIFVAAGLFLFFVLDGRSDMAWLIPAAAGFPILAPFAAAGLYEVSRRIQSGEPIRWASILTAVRGRGDDQLPLMGVIAFVVFSFWVIIAHGIFGIFLGESGLGADWLETLGSGPGVAMLVVGSLIGGAMAFAFFSMTVISFPMLIDREVDFISATIVSVRFVRSNLAVMLFWAAMVAVSVFAAMIPLFLGLLVVLPVLGHATWHLYRRAVDPAI</sequence>
<gene>
    <name evidence="2" type="ORF">AMC99_00913</name>
</gene>
<feature type="transmembrane region" description="Helical" evidence="1">
    <location>
        <begin position="118"/>
        <end position="141"/>
    </location>
</feature>
<reference evidence="2 3" key="1">
    <citation type="submission" date="2015-09" db="EMBL/GenBank/DDBJ databases">
        <title>Complete genome sequence of a benzo[a]pyrene-degrading bacterium Altererythrobacter epoxidivorans CGMCC 1.7731T.</title>
        <authorList>
            <person name="Li Z."/>
            <person name="Cheng H."/>
            <person name="Huo Y."/>
            <person name="Xu X."/>
        </authorList>
    </citation>
    <scope>NUCLEOTIDE SEQUENCE [LARGE SCALE GENOMIC DNA]</scope>
    <source>
        <strain evidence="2 3">CGMCC 1.7731</strain>
    </source>
</reference>
<keyword evidence="3" id="KW-1185">Reference proteome</keyword>
<keyword evidence="1" id="KW-1133">Transmembrane helix</keyword>
<keyword evidence="1" id="KW-0472">Membrane</keyword>
<evidence type="ECO:0000256" key="1">
    <source>
        <dbReference type="SAM" id="Phobius"/>
    </source>
</evidence>
<feature type="transmembrane region" description="Helical" evidence="1">
    <location>
        <begin position="40"/>
        <end position="59"/>
    </location>
</feature>
<name>A0A0M3TA63_9SPHN</name>
<organism evidence="2 3">
    <name type="scientific">Altererythrobacter epoxidivorans</name>
    <dbReference type="NCBI Taxonomy" id="361183"/>
    <lineage>
        <taxon>Bacteria</taxon>
        <taxon>Pseudomonadati</taxon>
        <taxon>Pseudomonadota</taxon>
        <taxon>Alphaproteobacteria</taxon>
        <taxon>Sphingomonadales</taxon>
        <taxon>Erythrobacteraceae</taxon>
        <taxon>Altererythrobacter</taxon>
    </lineage>
</organism>
<dbReference type="EMBL" id="CP012669">
    <property type="protein sequence ID" value="ALE16216.1"/>
    <property type="molecule type" value="Genomic_DNA"/>
</dbReference>
<evidence type="ECO:0000313" key="3">
    <source>
        <dbReference type="Proteomes" id="UP000057938"/>
    </source>
</evidence>
<dbReference type="Pfam" id="PF09955">
    <property type="entry name" value="DUF2189"/>
    <property type="match status" value="1"/>
</dbReference>
<dbReference type="PATRIC" id="fig|361183.4.peg.895"/>
<dbReference type="OrthoDB" id="9809543at2"/>
<dbReference type="STRING" id="361183.AMC99_00913"/>